<evidence type="ECO:0000313" key="2">
    <source>
        <dbReference type="EMBL" id="KAF3429813.1"/>
    </source>
</evidence>
<accession>A0A833SMU4</accession>
<gene>
    <name evidence="2" type="ORF">E2986_11391</name>
</gene>
<reference evidence="2" key="1">
    <citation type="submission" date="2019-11" db="EMBL/GenBank/DDBJ databases">
        <title>The nuclear and mitochondrial genomes of Frieseomelitta varia - a highly eusocial stingless bee (Meliponini) with a permanently sterile worker caste.</title>
        <authorList>
            <person name="Freitas F.C.P."/>
            <person name="Lourenco A.P."/>
            <person name="Nunes F.M.F."/>
            <person name="Paschoal A.R."/>
            <person name="Abreu F.C.P."/>
            <person name="Barbin F.O."/>
            <person name="Bataglia L."/>
            <person name="Cardoso-Junior C.A.M."/>
            <person name="Cervoni M.S."/>
            <person name="Silva S.R."/>
            <person name="Dalarmi F."/>
            <person name="Del Lama M.A."/>
            <person name="Depintor T.S."/>
            <person name="Ferreira K.M."/>
            <person name="Goria P.S."/>
            <person name="Jaskot M.C."/>
            <person name="Lago D.C."/>
            <person name="Luna-Lucena D."/>
            <person name="Moda L.M."/>
            <person name="Nascimento L."/>
            <person name="Pedrino M."/>
            <person name="Rabico F.O."/>
            <person name="Sanches F.C."/>
            <person name="Santos D.E."/>
            <person name="Santos C.G."/>
            <person name="Vieira J."/>
            <person name="Lopes T.F."/>
            <person name="Barchuk A.R."/>
            <person name="Hartfelder K."/>
            <person name="Simoes Z.L.P."/>
            <person name="Bitondi M.M.G."/>
            <person name="Pinheiro D.G."/>
        </authorList>
    </citation>
    <scope>NUCLEOTIDE SEQUENCE</scope>
    <source>
        <strain evidence="2">USP_RPSP 00005682</strain>
        <tissue evidence="2">Whole individual</tissue>
    </source>
</reference>
<feature type="region of interest" description="Disordered" evidence="1">
    <location>
        <begin position="25"/>
        <end position="70"/>
    </location>
</feature>
<keyword evidence="3" id="KW-1185">Reference proteome</keyword>
<comment type="caution">
    <text evidence="2">The sequence shown here is derived from an EMBL/GenBank/DDBJ whole genome shotgun (WGS) entry which is preliminary data.</text>
</comment>
<dbReference type="EMBL" id="WNWW01000144">
    <property type="protein sequence ID" value="KAF3429813.1"/>
    <property type="molecule type" value="Genomic_DNA"/>
</dbReference>
<evidence type="ECO:0000256" key="1">
    <source>
        <dbReference type="SAM" id="MobiDB-lite"/>
    </source>
</evidence>
<proteinExistence type="predicted"/>
<protein>
    <submittedName>
        <fullName evidence="2">Uncharacterized protein</fullName>
    </submittedName>
</protein>
<name>A0A833SMU4_9HYME</name>
<evidence type="ECO:0000313" key="3">
    <source>
        <dbReference type="Proteomes" id="UP000655588"/>
    </source>
</evidence>
<dbReference type="Proteomes" id="UP000655588">
    <property type="component" value="Unassembled WGS sequence"/>
</dbReference>
<dbReference type="AlphaFoldDB" id="A0A833SMU4"/>
<organism evidence="2 3">
    <name type="scientific">Frieseomelitta varia</name>
    <dbReference type="NCBI Taxonomy" id="561572"/>
    <lineage>
        <taxon>Eukaryota</taxon>
        <taxon>Metazoa</taxon>
        <taxon>Ecdysozoa</taxon>
        <taxon>Arthropoda</taxon>
        <taxon>Hexapoda</taxon>
        <taxon>Insecta</taxon>
        <taxon>Pterygota</taxon>
        <taxon>Neoptera</taxon>
        <taxon>Endopterygota</taxon>
        <taxon>Hymenoptera</taxon>
        <taxon>Apocrita</taxon>
        <taxon>Aculeata</taxon>
        <taxon>Apoidea</taxon>
        <taxon>Anthophila</taxon>
        <taxon>Apidae</taxon>
        <taxon>Frieseomelitta</taxon>
    </lineage>
</organism>
<sequence length="138" mass="16229">MSLSTWQVRTYPTSPHCVGRGICKIESETERERKEEKDTGRVRIGKEERNERENKRTDWQTDFSDSRHDYSRSRGCVSAAVLLFTRHIQAPEARDVAVDIQFGVEKDREKDVRQRSPESRGDRYMLLTFEDPPQNIKQ</sequence>